<sequence>MDTAAPRSDGRLSRGPSMSTSGKPAGAASEAANYGEDYPRVVSSQPVDLSRTVLQDTPIPLVLTRSVNSQIGGPVTAMVERDVYGADGKTVVIPAGSTMHGRYEGMRRGETRLRTEFTRLVRAVDHAQFDLRASPGVGADLMGRAGLVDDLNQRVAERYGGAVIAGAIEIAGSVIEQRLARQGEGTADGQTVVVAGGQANRNAQSIARLLLERNLDLTDVHIVHGGYQFLVSPSVDLWLARPGERSADQAVRTAGAGTATGAGAAATTRPVALPPPQ</sequence>
<dbReference type="InterPro" id="IPR042217">
    <property type="entry name" value="T4SS_VirB10/TrbI"/>
</dbReference>
<keyword evidence="3" id="KW-0812">Transmembrane</keyword>
<dbReference type="EMBL" id="CP032326">
    <property type="protein sequence ID" value="QCO00305.1"/>
    <property type="molecule type" value="Genomic_DNA"/>
</dbReference>
<dbReference type="KEGG" id="aare:D3093_34010"/>
<feature type="region of interest" description="Disordered" evidence="6">
    <location>
        <begin position="249"/>
        <end position="277"/>
    </location>
</feature>
<keyword evidence="4" id="KW-1133">Transmembrane helix</keyword>
<accession>A0A4D8PSJ3</accession>
<evidence type="ECO:0000256" key="6">
    <source>
        <dbReference type="SAM" id="MobiDB-lite"/>
    </source>
</evidence>
<evidence type="ECO:0000313" key="7">
    <source>
        <dbReference type="EMBL" id="QCO00305.1"/>
    </source>
</evidence>
<evidence type="ECO:0000256" key="3">
    <source>
        <dbReference type="ARBA" id="ARBA00022692"/>
    </source>
</evidence>
<evidence type="ECO:0000256" key="2">
    <source>
        <dbReference type="ARBA" id="ARBA00010265"/>
    </source>
</evidence>
<evidence type="ECO:0000313" key="8">
    <source>
        <dbReference type="Proteomes" id="UP000298595"/>
    </source>
</evidence>
<dbReference type="CDD" id="cd16429">
    <property type="entry name" value="VirB10"/>
    <property type="match status" value="1"/>
</dbReference>
<proteinExistence type="inferred from homology"/>
<keyword evidence="5" id="KW-0472">Membrane</keyword>
<geneLocation type="plasmid" evidence="7 8">
    <name>p5</name>
</geneLocation>
<keyword evidence="7" id="KW-0614">Plasmid</keyword>
<name>A0A4D8PSJ3_9PROT</name>
<dbReference type="Gene3D" id="2.40.128.260">
    <property type="entry name" value="Type IV secretion system, VirB10/TraB/TrbI"/>
    <property type="match status" value="1"/>
</dbReference>
<organism evidence="7 8">
    <name type="scientific">Azospirillum argentinense</name>
    <dbReference type="NCBI Taxonomy" id="2970906"/>
    <lineage>
        <taxon>Bacteria</taxon>
        <taxon>Pseudomonadati</taxon>
        <taxon>Pseudomonadota</taxon>
        <taxon>Alphaproteobacteria</taxon>
        <taxon>Rhodospirillales</taxon>
        <taxon>Azospirillaceae</taxon>
        <taxon>Azospirillum</taxon>
    </lineage>
</organism>
<dbReference type="AlphaFoldDB" id="A0A4D8PSJ3"/>
<comment type="subcellular location">
    <subcellularLocation>
        <location evidence="1">Membrane</location>
        <topology evidence="1">Single-pass membrane protein</topology>
    </subcellularLocation>
</comment>
<reference evidence="7 8" key="1">
    <citation type="submission" date="2018-09" db="EMBL/GenBank/DDBJ databases">
        <title>Whole genome based analysis of evolution and adaptive divergence in Indian and Brazilian strains of Azospirillum brasilense.</title>
        <authorList>
            <person name="Singh C."/>
            <person name="Tripathi A.K."/>
        </authorList>
    </citation>
    <scope>NUCLEOTIDE SEQUENCE [LARGE SCALE GENOMIC DNA]</scope>
    <source>
        <strain evidence="7 8">MTCC4035</strain>
        <plasmid evidence="7 8">p5</plasmid>
    </source>
</reference>
<dbReference type="Proteomes" id="UP000298595">
    <property type="component" value="Plasmid p5"/>
</dbReference>
<evidence type="ECO:0000256" key="1">
    <source>
        <dbReference type="ARBA" id="ARBA00004167"/>
    </source>
</evidence>
<feature type="region of interest" description="Disordered" evidence="6">
    <location>
        <begin position="1"/>
        <end position="32"/>
    </location>
</feature>
<feature type="compositionally biased region" description="Low complexity" evidence="6">
    <location>
        <begin position="253"/>
        <end position="268"/>
    </location>
</feature>
<dbReference type="GO" id="GO:0016020">
    <property type="term" value="C:membrane"/>
    <property type="evidence" value="ECO:0007669"/>
    <property type="project" value="UniProtKB-SubCell"/>
</dbReference>
<evidence type="ECO:0000256" key="5">
    <source>
        <dbReference type="ARBA" id="ARBA00023136"/>
    </source>
</evidence>
<dbReference type="InterPro" id="IPR005498">
    <property type="entry name" value="T4SS_VirB10/TraB/TrbI"/>
</dbReference>
<evidence type="ECO:0000256" key="4">
    <source>
        <dbReference type="ARBA" id="ARBA00022989"/>
    </source>
</evidence>
<protein>
    <submittedName>
        <fullName evidence="7">TrbI/VirB10 family protein</fullName>
    </submittedName>
</protein>
<comment type="similarity">
    <text evidence="2">Belongs to the TrbI/VirB10 family.</text>
</comment>
<dbReference type="Pfam" id="PF03743">
    <property type="entry name" value="TrbI"/>
    <property type="match status" value="1"/>
</dbReference>
<gene>
    <name evidence="7" type="ORF">D3093_34010</name>
</gene>